<evidence type="ECO:0000259" key="2">
    <source>
        <dbReference type="Pfam" id="PF20010"/>
    </source>
</evidence>
<protein>
    <recommendedName>
        <fullName evidence="2">Collagen type XV/XVIII trimerization domain-containing protein</fullName>
    </recommendedName>
</protein>
<evidence type="ECO:0000313" key="4">
    <source>
        <dbReference type="Proteomes" id="UP000075901"/>
    </source>
</evidence>
<evidence type="ECO:0000313" key="3">
    <source>
        <dbReference type="EnsemblMetazoa" id="AMAM017313-PA"/>
    </source>
</evidence>
<sequence>MCHEVSVRLGAPIHCTVQLVNTWKPKGDKGERGMNGRDGLPGPPGLPAASGDGGVQYIPMPGPPGPPGQPGPPGPPGLSIVGEKGEPGMDSRSPFYSDSQHGFYGRTGPPGPPGPPGPAGRPLHDSDEIPNSYGANVRIVPGAVTFQNAETMSKMSSTTPVGTLAYIIDEEALLVRVNKGWQYIAVSIRFFLLLCCPYDLSRSRFPPRSNGQHI</sequence>
<organism evidence="3 4">
    <name type="scientific">Anopheles maculatus</name>
    <dbReference type="NCBI Taxonomy" id="74869"/>
    <lineage>
        <taxon>Eukaryota</taxon>
        <taxon>Metazoa</taxon>
        <taxon>Ecdysozoa</taxon>
        <taxon>Arthropoda</taxon>
        <taxon>Hexapoda</taxon>
        <taxon>Insecta</taxon>
        <taxon>Pterygota</taxon>
        <taxon>Neoptera</taxon>
        <taxon>Endopterygota</taxon>
        <taxon>Diptera</taxon>
        <taxon>Nematocera</taxon>
        <taxon>Culicoidea</taxon>
        <taxon>Culicidae</taxon>
        <taxon>Anophelinae</taxon>
        <taxon>Anopheles</taxon>
        <taxon>Anopheles maculatus group</taxon>
    </lineage>
</organism>
<dbReference type="Gene3D" id="3.40.1620.70">
    <property type="match status" value="1"/>
</dbReference>
<feature type="compositionally biased region" description="Basic and acidic residues" evidence="1">
    <location>
        <begin position="25"/>
        <end position="35"/>
    </location>
</feature>
<accession>A0A182T0T2</accession>
<dbReference type="PANTHER" id="PTHR24637">
    <property type="entry name" value="COLLAGEN"/>
    <property type="match status" value="1"/>
</dbReference>
<feature type="domain" description="Collagen type XV/XVIII trimerization" evidence="2">
    <location>
        <begin position="143"/>
        <end position="185"/>
    </location>
</feature>
<dbReference type="AlphaFoldDB" id="A0A182T0T2"/>
<dbReference type="PANTHER" id="PTHR24637:SF421">
    <property type="entry name" value="CUTICLE COLLAGEN DPY-2"/>
    <property type="match status" value="1"/>
</dbReference>
<dbReference type="Proteomes" id="UP000075901">
    <property type="component" value="Unassembled WGS sequence"/>
</dbReference>
<keyword evidence="4" id="KW-1185">Reference proteome</keyword>
<feature type="compositionally biased region" description="Pro residues" evidence="1">
    <location>
        <begin position="109"/>
        <end position="119"/>
    </location>
</feature>
<dbReference type="EnsemblMetazoa" id="AMAM017313-RA">
    <property type="protein sequence ID" value="AMAM017313-PA"/>
    <property type="gene ID" value="AMAM017313"/>
</dbReference>
<reference evidence="4" key="1">
    <citation type="submission" date="2013-09" db="EMBL/GenBank/DDBJ databases">
        <title>The Genome Sequence of Anopheles maculatus species B.</title>
        <authorList>
            <consortium name="The Broad Institute Genomics Platform"/>
            <person name="Neafsey D.E."/>
            <person name="Besansky N."/>
            <person name="Howell P."/>
            <person name="Walton C."/>
            <person name="Young S.K."/>
            <person name="Zeng Q."/>
            <person name="Gargeya S."/>
            <person name="Fitzgerald M."/>
            <person name="Haas B."/>
            <person name="Abouelleil A."/>
            <person name="Allen A.W."/>
            <person name="Alvarado L."/>
            <person name="Arachchi H.M."/>
            <person name="Berlin A.M."/>
            <person name="Chapman S.B."/>
            <person name="Gainer-Dewar J."/>
            <person name="Goldberg J."/>
            <person name="Griggs A."/>
            <person name="Gujja S."/>
            <person name="Hansen M."/>
            <person name="Howarth C."/>
            <person name="Imamovic A."/>
            <person name="Ireland A."/>
            <person name="Larimer J."/>
            <person name="McCowan C."/>
            <person name="Murphy C."/>
            <person name="Pearson M."/>
            <person name="Poon T.W."/>
            <person name="Priest M."/>
            <person name="Roberts A."/>
            <person name="Saif S."/>
            <person name="Shea T."/>
            <person name="Sisk P."/>
            <person name="Sykes S."/>
            <person name="Wortman J."/>
            <person name="Nusbaum C."/>
            <person name="Birren B."/>
        </authorList>
    </citation>
    <scope>NUCLEOTIDE SEQUENCE [LARGE SCALE GENOMIC DNA]</scope>
    <source>
        <strain evidence="4">maculatus3</strain>
    </source>
</reference>
<dbReference type="VEuPathDB" id="VectorBase:AMAM017313"/>
<name>A0A182T0T2_9DIPT</name>
<dbReference type="InterPro" id="IPR045463">
    <property type="entry name" value="XV/XVIII_trimerization_dom"/>
</dbReference>
<reference evidence="3" key="2">
    <citation type="submission" date="2020-05" db="UniProtKB">
        <authorList>
            <consortium name="EnsemblMetazoa"/>
        </authorList>
    </citation>
    <scope>IDENTIFICATION</scope>
    <source>
        <strain evidence="3">maculatus3</strain>
    </source>
</reference>
<dbReference type="Pfam" id="PF20010">
    <property type="entry name" value="Collagen_trimer"/>
    <property type="match status" value="1"/>
</dbReference>
<feature type="region of interest" description="Disordered" evidence="1">
    <location>
        <begin position="23"/>
        <end position="132"/>
    </location>
</feature>
<feature type="compositionally biased region" description="Pro residues" evidence="1">
    <location>
        <begin position="60"/>
        <end position="76"/>
    </location>
</feature>
<evidence type="ECO:0000256" key="1">
    <source>
        <dbReference type="SAM" id="MobiDB-lite"/>
    </source>
</evidence>
<proteinExistence type="predicted"/>